<protein>
    <recommendedName>
        <fullName evidence="2">BACON domain-containing protein</fullName>
    </recommendedName>
</protein>
<feature type="chain" id="PRO_5024376300" description="BACON domain-containing protein" evidence="1">
    <location>
        <begin position="20"/>
        <end position="226"/>
    </location>
</feature>
<dbReference type="AlphaFoldDB" id="A0A5P8E5H5"/>
<dbReference type="InterPro" id="IPR024361">
    <property type="entry name" value="BACON"/>
</dbReference>
<feature type="signal peptide" evidence="1">
    <location>
        <begin position="1"/>
        <end position="19"/>
    </location>
</feature>
<dbReference type="OrthoDB" id="118896at2"/>
<dbReference type="PROSITE" id="PS51257">
    <property type="entry name" value="PROKAR_LIPOPROTEIN"/>
    <property type="match status" value="1"/>
</dbReference>
<proteinExistence type="predicted"/>
<dbReference type="EMBL" id="CP033459">
    <property type="protein sequence ID" value="QFQ12174.1"/>
    <property type="molecule type" value="Genomic_DNA"/>
</dbReference>
<reference evidence="3 4" key="1">
    <citation type="submission" date="2018-11" db="EMBL/GenBank/DDBJ databases">
        <authorList>
            <person name="Na S.W."/>
            <person name="Baik M."/>
        </authorList>
    </citation>
    <scope>NUCLEOTIDE SEQUENCE [LARGE SCALE GENOMIC DNA]</scope>
    <source>
        <strain evidence="3 4">E39</strain>
    </source>
</reference>
<organism evidence="3 4">
    <name type="scientific">Pseudoprevotella muciniphila</name>
    <dbReference type="NCBI Taxonomy" id="2133944"/>
    <lineage>
        <taxon>Bacteria</taxon>
        <taxon>Pseudomonadati</taxon>
        <taxon>Bacteroidota</taxon>
        <taxon>Bacteroidia</taxon>
        <taxon>Bacteroidales</taxon>
        <taxon>Prevotellaceae</taxon>
        <taxon>Pseudoprevotella</taxon>
    </lineage>
</organism>
<accession>A0A5P8E5H5</accession>
<feature type="domain" description="BACON" evidence="2">
    <location>
        <begin position="168"/>
        <end position="219"/>
    </location>
</feature>
<sequence>MYKNTIIMKRLLFFVPCLALMLVSCGNDEDFHVTRFYEKAAVMYADQVVDSLHLQTSDNWTAQKNVDWFDISPTSATIPQDYIMWSRIDITTTPNTTGKVRYGQIFITSNQPAGITVYQHPFLNVSYPYITNVSEDEDTFTCLDIKADTATTGQVIFTNYADGATLTSNSAWLTVSNETYDKGTHQVDYTLEPNTTTEDRTAIITLTSNGVSTPISIRQRAYVEAE</sequence>
<name>A0A5P8E5H5_9BACT</name>
<feature type="domain" description="BACON" evidence="2">
    <location>
        <begin position="59"/>
        <end position="119"/>
    </location>
</feature>
<keyword evidence="4" id="KW-1185">Reference proteome</keyword>
<gene>
    <name evidence="3" type="ORF">C7Y71_003570</name>
</gene>
<evidence type="ECO:0000259" key="2">
    <source>
        <dbReference type="Pfam" id="PF13004"/>
    </source>
</evidence>
<evidence type="ECO:0000313" key="3">
    <source>
        <dbReference type="EMBL" id="QFQ12174.1"/>
    </source>
</evidence>
<dbReference type="Gene3D" id="2.60.40.10">
    <property type="entry name" value="Immunoglobulins"/>
    <property type="match status" value="2"/>
</dbReference>
<evidence type="ECO:0000256" key="1">
    <source>
        <dbReference type="SAM" id="SignalP"/>
    </source>
</evidence>
<dbReference type="Proteomes" id="UP000249375">
    <property type="component" value="Chromosome"/>
</dbReference>
<dbReference type="InterPro" id="IPR013783">
    <property type="entry name" value="Ig-like_fold"/>
</dbReference>
<dbReference type="CDD" id="cd14948">
    <property type="entry name" value="BACON"/>
    <property type="match status" value="1"/>
</dbReference>
<keyword evidence="1" id="KW-0732">Signal</keyword>
<dbReference type="Pfam" id="PF13004">
    <property type="entry name" value="BACON"/>
    <property type="match status" value="2"/>
</dbReference>
<evidence type="ECO:0000313" key="4">
    <source>
        <dbReference type="Proteomes" id="UP000249375"/>
    </source>
</evidence>
<dbReference type="KEGG" id="alq:C7Y71_003570"/>